<dbReference type="AlphaFoldDB" id="T0R3B4"/>
<dbReference type="EMBL" id="JH767228">
    <property type="protein sequence ID" value="EQC26528.1"/>
    <property type="molecule type" value="Genomic_DNA"/>
</dbReference>
<gene>
    <name evidence="1" type="ORF">SDRG_15621</name>
</gene>
<name>T0R3B4_SAPDV</name>
<reference evidence="1 2" key="1">
    <citation type="submission" date="2012-04" db="EMBL/GenBank/DDBJ databases">
        <title>The Genome Sequence of Saprolegnia declina VS20.</title>
        <authorList>
            <consortium name="The Broad Institute Genome Sequencing Platform"/>
            <person name="Russ C."/>
            <person name="Nusbaum C."/>
            <person name="Tyler B."/>
            <person name="van West P."/>
            <person name="Dieguez-Uribeondo J."/>
            <person name="de Bruijn I."/>
            <person name="Tripathy S."/>
            <person name="Jiang R."/>
            <person name="Young S.K."/>
            <person name="Zeng Q."/>
            <person name="Gargeya S."/>
            <person name="Fitzgerald M."/>
            <person name="Haas B."/>
            <person name="Abouelleil A."/>
            <person name="Alvarado L."/>
            <person name="Arachchi H.M."/>
            <person name="Berlin A."/>
            <person name="Chapman S.B."/>
            <person name="Goldberg J."/>
            <person name="Griggs A."/>
            <person name="Gujja S."/>
            <person name="Hansen M."/>
            <person name="Howarth C."/>
            <person name="Imamovic A."/>
            <person name="Larimer J."/>
            <person name="McCowen C."/>
            <person name="Montmayeur A."/>
            <person name="Murphy C."/>
            <person name="Neiman D."/>
            <person name="Pearson M."/>
            <person name="Priest M."/>
            <person name="Roberts A."/>
            <person name="Saif S."/>
            <person name="Shea T."/>
            <person name="Sisk P."/>
            <person name="Sykes S."/>
            <person name="Wortman J."/>
            <person name="Nusbaum C."/>
            <person name="Birren B."/>
        </authorList>
    </citation>
    <scope>NUCLEOTIDE SEQUENCE [LARGE SCALE GENOMIC DNA]</scope>
    <source>
        <strain evidence="1 2">VS20</strain>
    </source>
</reference>
<organism evidence="1 2">
    <name type="scientific">Saprolegnia diclina (strain VS20)</name>
    <dbReference type="NCBI Taxonomy" id="1156394"/>
    <lineage>
        <taxon>Eukaryota</taxon>
        <taxon>Sar</taxon>
        <taxon>Stramenopiles</taxon>
        <taxon>Oomycota</taxon>
        <taxon>Saprolegniomycetes</taxon>
        <taxon>Saprolegniales</taxon>
        <taxon>Saprolegniaceae</taxon>
        <taxon>Saprolegnia</taxon>
    </lineage>
</organism>
<accession>T0R3B4</accession>
<dbReference type="eggNOG" id="ENOG502SG94">
    <property type="taxonomic scope" value="Eukaryota"/>
</dbReference>
<dbReference type="GeneID" id="19956348"/>
<sequence>MAEAPTPKLMALSDLKAAHRRSLTAIASIAEEEIGAMAKTAAGTTAPVKNQSAKASLLQANVNEMCAATYTHLFRHYFPTSDAGKEAKAAIDPKLLARMRELEEQIKTTEESIQGYRTQLPLKIRDIVQADFNAKAKLTGVKRKLPDVAATLVAPTLPDLSDVQASFTQTAAKIHELKNNLPVTIQEASDTIRVIEHAIKRPKAHIDVLMEGGAPSTVTQMLYTGKSY</sequence>
<dbReference type="Proteomes" id="UP000030762">
    <property type="component" value="Unassembled WGS sequence"/>
</dbReference>
<evidence type="ECO:0000313" key="1">
    <source>
        <dbReference type="EMBL" id="EQC26528.1"/>
    </source>
</evidence>
<protein>
    <submittedName>
        <fullName evidence="1">Uncharacterized protein</fullName>
    </submittedName>
</protein>
<dbReference type="RefSeq" id="XP_008620021.1">
    <property type="nucleotide sequence ID" value="XM_008621799.1"/>
</dbReference>
<dbReference type="STRING" id="1156394.T0R3B4"/>
<proteinExistence type="predicted"/>
<dbReference type="InParanoid" id="T0R3B4"/>
<dbReference type="OrthoDB" id="75520at2759"/>
<keyword evidence="2" id="KW-1185">Reference proteome</keyword>
<evidence type="ECO:0000313" key="2">
    <source>
        <dbReference type="Proteomes" id="UP000030762"/>
    </source>
</evidence>
<dbReference type="VEuPathDB" id="FungiDB:SDRG_15621"/>
<dbReference type="OMA" id="AMENSPM"/>